<dbReference type="Gene3D" id="3.30.980.40">
    <property type="match status" value="1"/>
</dbReference>
<dbReference type="GO" id="GO:0051301">
    <property type="term" value="P:cell division"/>
    <property type="evidence" value="ECO:0007669"/>
    <property type="project" value="UniProtKB-KW"/>
</dbReference>
<dbReference type="Pfam" id="PF01580">
    <property type="entry name" value="FtsK_SpoIIIE"/>
    <property type="match status" value="1"/>
</dbReference>
<dbReference type="InterPro" id="IPR002543">
    <property type="entry name" value="FtsK_dom"/>
</dbReference>
<dbReference type="Pfam" id="PF17854">
    <property type="entry name" value="FtsK_alpha"/>
    <property type="match status" value="1"/>
</dbReference>
<evidence type="ECO:0000256" key="5">
    <source>
        <dbReference type="ARBA" id="ARBA00022692"/>
    </source>
</evidence>
<evidence type="ECO:0000256" key="15">
    <source>
        <dbReference type="SAM" id="MobiDB-lite"/>
    </source>
</evidence>
<reference evidence="18 19" key="1">
    <citation type="submission" date="2017-10" db="EMBL/GenBank/DDBJ databases">
        <title>Novel microbial diversity and functional potential in the marine mammal oral microbiome.</title>
        <authorList>
            <person name="Dudek N.K."/>
            <person name="Sun C.L."/>
            <person name="Burstein D."/>
            <person name="Kantor R.S."/>
            <person name="Aliaga Goltsman D.S."/>
            <person name="Bik E.M."/>
            <person name="Thomas B.C."/>
            <person name="Banfield J.F."/>
            <person name="Relman D.A."/>
        </authorList>
    </citation>
    <scope>NUCLEOTIDE SEQUENCE [LARGE SCALE GENOMIC DNA]</scope>
    <source>
        <strain evidence="18">DOLJORAL78_61_10</strain>
    </source>
</reference>
<dbReference type="GO" id="GO:0007059">
    <property type="term" value="P:chromosome segregation"/>
    <property type="evidence" value="ECO:0007669"/>
    <property type="project" value="UniProtKB-KW"/>
</dbReference>
<evidence type="ECO:0000256" key="9">
    <source>
        <dbReference type="ARBA" id="ARBA00022989"/>
    </source>
</evidence>
<feature type="transmembrane region" description="Helical" evidence="16">
    <location>
        <begin position="37"/>
        <end position="56"/>
    </location>
</feature>
<gene>
    <name evidence="18" type="ORF">CSA55_06020</name>
</gene>
<dbReference type="InterPro" id="IPR025199">
    <property type="entry name" value="FtsK_4TM"/>
</dbReference>
<dbReference type="InterPro" id="IPR050206">
    <property type="entry name" value="FtsK/SpoIIIE/SftA"/>
</dbReference>
<dbReference type="InterPro" id="IPR036390">
    <property type="entry name" value="WH_DNA-bd_sf"/>
</dbReference>
<evidence type="ECO:0000313" key="18">
    <source>
        <dbReference type="EMBL" id="PIE31324.1"/>
    </source>
</evidence>
<sequence length="746" mass="79855">MAQRSNRQRRPSGSSSPSRRPAETRSGSLIEGRGQEITGLVIIAVAIVVGLGVYFGKAGMAGDGLDALAGWLVGIGRFGLPVALVAIGVALIRAHRSSSPPRVFIGWTMIVLAVLGIADLIGHPEPLTDRGEVRKAGGWIGVAIAEPLRSLLATAGAAVLLVVLLVGGILILTQTSLRTMALQTRDGVGTVTRPIGRAARKALTDLSTLASERAGNNETPQREPDPASSPRPDVPGEPMLYDGAADDEAIFTPPTETPKRKRSVPRGGREVGGWFLPSLRLLKKTRRQSIDMRTIEQRGRVLQQSLASHGVETELIGQTVGPTVTRYELELGPGVKVNRVTSLQKDIAYALAAVDVRILAPIPGRSAIGVEVPNHDRQLVALGDLMTSEEASAITHPLEVAIGKDIAGKPVFLNIATTPHLLIAGATGAGKSSGLNCIITSLLMRTTPDQVRLILIDPKQVEMGQYQRLPHLLTEPVTNPKKAANALGWAVKEMERRYDVLSECGYRDITGYNNAWDAGMIDPPVGVDPEDSPYERMPYIVVIVDELNDLMLVAARDVEESITRVAQKARAVGIHLVVATQRPSVNVITGVIKANVPARMAFSVSSSMDSRVILDQVGAEKLVGKGDMLLMPGNSSTTSRIQGAWVTEDEVREIVGHWREQAPEPVYSRDVEGAVDESADGHAGGQLDVTSDANAFSSNEEDDDAVMARQAMELVVRSQSGSTSMLQRKLKVGFARAGRIMDELEE</sequence>
<comment type="similarity">
    <text evidence="2">Belongs to the FtsK/SpoIIIE/SftA family.</text>
</comment>
<feature type="region of interest" description="Disordered" evidence="15">
    <location>
        <begin position="206"/>
        <end position="241"/>
    </location>
</feature>
<keyword evidence="12" id="KW-0131">Cell cycle</keyword>
<name>A0A2G6K6N6_9ACTN</name>
<feature type="region of interest" description="Disordered" evidence="15">
    <location>
        <begin position="249"/>
        <end position="268"/>
    </location>
</feature>
<comment type="caution">
    <text evidence="18">The sequence shown here is derived from an EMBL/GenBank/DDBJ whole genome shotgun (WGS) entry which is preliminary data.</text>
</comment>
<evidence type="ECO:0000256" key="4">
    <source>
        <dbReference type="ARBA" id="ARBA00022618"/>
    </source>
</evidence>
<dbReference type="InterPro" id="IPR041027">
    <property type="entry name" value="FtsK_alpha"/>
</dbReference>
<keyword evidence="10" id="KW-0238">DNA-binding</keyword>
<dbReference type="InterPro" id="IPR027417">
    <property type="entry name" value="P-loop_NTPase"/>
</dbReference>
<feature type="non-terminal residue" evidence="18">
    <location>
        <position position="746"/>
    </location>
</feature>
<dbReference type="Gene3D" id="3.40.50.300">
    <property type="entry name" value="P-loop containing nucleotide triphosphate hydrolases"/>
    <property type="match status" value="1"/>
</dbReference>
<evidence type="ECO:0000256" key="14">
    <source>
        <dbReference type="PROSITE-ProRule" id="PRU00289"/>
    </source>
</evidence>
<dbReference type="PANTHER" id="PTHR22683">
    <property type="entry name" value="SPORULATION PROTEIN RELATED"/>
    <property type="match status" value="1"/>
</dbReference>
<evidence type="ECO:0000256" key="7">
    <source>
        <dbReference type="ARBA" id="ARBA00022829"/>
    </source>
</evidence>
<comment type="function">
    <text evidence="13">Essential cell division protein that coordinates cell division and chromosome segregation. The N-terminus is involved in assembly of the cell-division machinery. The C-terminus functions as a DNA motor that moves dsDNA in an ATP-dependent manner towards the dif recombination site, which is located within the replication terminus region. Required for activation of the Xer recombinase, allowing activation of chromosome unlinking by recombination.</text>
</comment>
<dbReference type="InterPro" id="IPR018541">
    <property type="entry name" value="Ftsk_gamma"/>
</dbReference>
<evidence type="ECO:0000259" key="17">
    <source>
        <dbReference type="PROSITE" id="PS50901"/>
    </source>
</evidence>
<feature type="compositionally biased region" description="Basic residues" evidence="15">
    <location>
        <begin position="1"/>
        <end position="10"/>
    </location>
</feature>
<keyword evidence="7" id="KW-0159">Chromosome partition</keyword>
<keyword evidence="3" id="KW-1003">Cell membrane</keyword>
<evidence type="ECO:0000256" key="1">
    <source>
        <dbReference type="ARBA" id="ARBA00004651"/>
    </source>
</evidence>
<evidence type="ECO:0000256" key="10">
    <source>
        <dbReference type="ARBA" id="ARBA00023125"/>
    </source>
</evidence>
<feature type="compositionally biased region" description="Polar residues" evidence="15">
    <location>
        <begin position="206"/>
        <end position="219"/>
    </location>
</feature>
<dbReference type="GO" id="GO:0003677">
    <property type="term" value="F:DNA binding"/>
    <property type="evidence" value="ECO:0007669"/>
    <property type="project" value="UniProtKB-KW"/>
</dbReference>
<evidence type="ECO:0000256" key="2">
    <source>
        <dbReference type="ARBA" id="ARBA00006474"/>
    </source>
</evidence>
<dbReference type="Gene3D" id="1.10.10.10">
    <property type="entry name" value="Winged helix-like DNA-binding domain superfamily/Winged helix DNA-binding domain"/>
    <property type="match status" value="1"/>
</dbReference>
<proteinExistence type="inferred from homology"/>
<feature type="transmembrane region" description="Helical" evidence="16">
    <location>
        <begin position="151"/>
        <end position="172"/>
    </location>
</feature>
<accession>A0A2G6K6N6</accession>
<dbReference type="AlphaFoldDB" id="A0A2G6K6N6"/>
<feature type="region of interest" description="Disordered" evidence="15">
    <location>
        <begin position="1"/>
        <end position="28"/>
    </location>
</feature>
<keyword evidence="11 16" id="KW-0472">Membrane</keyword>
<evidence type="ECO:0000256" key="16">
    <source>
        <dbReference type="SAM" id="Phobius"/>
    </source>
</evidence>
<dbReference type="GO" id="GO:0005524">
    <property type="term" value="F:ATP binding"/>
    <property type="evidence" value="ECO:0007669"/>
    <property type="project" value="UniProtKB-UniRule"/>
</dbReference>
<protein>
    <submittedName>
        <fullName evidence="18">Cell division protein FtsK</fullName>
    </submittedName>
</protein>
<dbReference type="PROSITE" id="PS50901">
    <property type="entry name" value="FTSK"/>
    <property type="match status" value="1"/>
</dbReference>
<evidence type="ECO:0000256" key="3">
    <source>
        <dbReference type="ARBA" id="ARBA00022475"/>
    </source>
</evidence>
<dbReference type="SUPFAM" id="SSF52540">
    <property type="entry name" value="P-loop containing nucleoside triphosphate hydrolases"/>
    <property type="match status" value="1"/>
</dbReference>
<keyword evidence="4 18" id="KW-0132">Cell division</keyword>
<evidence type="ECO:0000256" key="6">
    <source>
        <dbReference type="ARBA" id="ARBA00022741"/>
    </source>
</evidence>
<feature type="transmembrane region" description="Helical" evidence="16">
    <location>
        <begin position="68"/>
        <end position="92"/>
    </location>
</feature>
<feature type="transmembrane region" description="Helical" evidence="16">
    <location>
        <begin position="104"/>
        <end position="122"/>
    </location>
</feature>
<feature type="domain" description="FtsK" evidence="17">
    <location>
        <begin position="408"/>
        <end position="611"/>
    </location>
</feature>
<dbReference type="InterPro" id="IPR036388">
    <property type="entry name" value="WH-like_DNA-bd_sf"/>
</dbReference>
<dbReference type="PANTHER" id="PTHR22683:SF41">
    <property type="entry name" value="DNA TRANSLOCASE FTSK"/>
    <property type="match status" value="1"/>
</dbReference>
<evidence type="ECO:0000256" key="8">
    <source>
        <dbReference type="ARBA" id="ARBA00022840"/>
    </source>
</evidence>
<dbReference type="Proteomes" id="UP000230914">
    <property type="component" value="Unassembled WGS sequence"/>
</dbReference>
<dbReference type="SMART" id="SM00843">
    <property type="entry name" value="Ftsk_gamma"/>
    <property type="match status" value="1"/>
</dbReference>
<keyword evidence="5 16" id="KW-0812">Transmembrane</keyword>
<evidence type="ECO:0000256" key="13">
    <source>
        <dbReference type="ARBA" id="ARBA00024986"/>
    </source>
</evidence>
<evidence type="ECO:0000256" key="11">
    <source>
        <dbReference type="ARBA" id="ARBA00023136"/>
    </source>
</evidence>
<dbReference type="Pfam" id="PF13491">
    <property type="entry name" value="FtsK_4TM"/>
    <property type="match status" value="1"/>
</dbReference>
<dbReference type="GO" id="GO:0005886">
    <property type="term" value="C:plasma membrane"/>
    <property type="evidence" value="ECO:0007669"/>
    <property type="project" value="UniProtKB-SubCell"/>
</dbReference>
<keyword evidence="6 14" id="KW-0547">Nucleotide-binding</keyword>
<feature type="binding site" evidence="14">
    <location>
        <begin position="425"/>
        <end position="432"/>
    </location>
    <ligand>
        <name>ATP</name>
        <dbReference type="ChEBI" id="CHEBI:30616"/>
    </ligand>
</feature>
<organism evidence="18 19">
    <name type="scientific">Ilumatobacter coccineus</name>
    <dbReference type="NCBI Taxonomy" id="467094"/>
    <lineage>
        <taxon>Bacteria</taxon>
        <taxon>Bacillati</taxon>
        <taxon>Actinomycetota</taxon>
        <taxon>Acidimicrobiia</taxon>
        <taxon>Acidimicrobiales</taxon>
        <taxon>Ilumatobacteraceae</taxon>
        <taxon>Ilumatobacter</taxon>
    </lineage>
</organism>
<dbReference type="EMBL" id="PDSL01000091">
    <property type="protein sequence ID" value="PIE31324.1"/>
    <property type="molecule type" value="Genomic_DNA"/>
</dbReference>
<evidence type="ECO:0000313" key="19">
    <source>
        <dbReference type="Proteomes" id="UP000230914"/>
    </source>
</evidence>
<evidence type="ECO:0000256" key="12">
    <source>
        <dbReference type="ARBA" id="ARBA00023306"/>
    </source>
</evidence>
<dbReference type="Pfam" id="PF09397">
    <property type="entry name" value="FtsK_gamma"/>
    <property type="match status" value="1"/>
</dbReference>
<comment type="subcellular location">
    <subcellularLocation>
        <location evidence="1">Cell membrane</location>
        <topology evidence="1">Multi-pass membrane protein</topology>
    </subcellularLocation>
</comment>
<keyword evidence="9 16" id="KW-1133">Transmembrane helix</keyword>
<dbReference type="SUPFAM" id="SSF46785">
    <property type="entry name" value="Winged helix' DNA-binding domain"/>
    <property type="match status" value="1"/>
</dbReference>
<keyword evidence="8 14" id="KW-0067">ATP-binding</keyword>